<sequence>MPDVLWVAAGLLLALPADMKPAAVAVERIAVSGLQPPALGHTDQLFCSWSNGGGASIALHWWNAPNPPRDLGPLSTAESWDTSIDGHSVSAARTDMFMGRKEEVLVAWPSLAGLKASAMLHARGLSREQFDHMLKQGRIVEDRQPWSMTCEPAPQGSR</sequence>
<evidence type="ECO:0000313" key="1">
    <source>
        <dbReference type="EMBL" id="MBJ6126443.1"/>
    </source>
</evidence>
<accession>A0ABS0Y2B3</accession>
<dbReference type="Proteomes" id="UP000620670">
    <property type="component" value="Unassembled WGS sequence"/>
</dbReference>
<gene>
    <name evidence="1" type="ORF">JAO75_13615</name>
</gene>
<dbReference type="EMBL" id="JAELXT010000013">
    <property type="protein sequence ID" value="MBJ6126443.1"/>
    <property type="molecule type" value="Genomic_DNA"/>
</dbReference>
<evidence type="ECO:0000313" key="2">
    <source>
        <dbReference type="Proteomes" id="UP000620670"/>
    </source>
</evidence>
<protein>
    <submittedName>
        <fullName evidence="1">Uncharacterized protein</fullName>
    </submittedName>
</protein>
<dbReference type="RefSeq" id="WP_199049692.1">
    <property type="nucleotide sequence ID" value="NZ_JAELXT010000013.1"/>
</dbReference>
<reference evidence="2" key="1">
    <citation type="submission" date="2020-12" db="EMBL/GenBank/DDBJ databases">
        <title>Hymenobacter sp.</title>
        <authorList>
            <person name="Kim M.K."/>
        </authorList>
    </citation>
    <scope>NUCLEOTIDE SEQUENCE [LARGE SCALE GENOMIC DNA]</scope>
    <source>
        <strain evidence="2">BT325</strain>
    </source>
</reference>
<name>A0ABS0Y2B3_9HYPH</name>
<comment type="caution">
    <text evidence="1">The sequence shown here is derived from an EMBL/GenBank/DDBJ whole genome shotgun (WGS) entry which is preliminary data.</text>
</comment>
<proteinExistence type="predicted"/>
<organism evidence="1 2">
    <name type="scientific">Microvirga splendida</name>
    <dbReference type="NCBI Taxonomy" id="2795727"/>
    <lineage>
        <taxon>Bacteria</taxon>
        <taxon>Pseudomonadati</taxon>
        <taxon>Pseudomonadota</taxon>
        <taxon>Alphaproteobacteria</taxon>
        <taxon>Hyphomicrobiales</taxon>
        <taxon>Methylobacteriaceae</taxon>
        <taxon>Microvirga</taxon>
    </lineage>
</organism>
<keyword evidence="2" id="KW-1185">Reference proteome</keyword>